<dbReference type="InterPro" id="IPR029063">
    <property type="entry name" value="SAM-dependent_MTases_sf"/>
</dbReference>
<evidence type="ECO:0000256" key="1">
    <source>
        <dbReference type="ARBA" id="ARBA00011975"/>
    </source>
</evidence>
<dbReference type="InterPro" id="IPR001525">
    <property type="entry name" value="C5_MeTfrase"/>
</dbReference>
<dbReference type="GO" id="GO:0003677">
    <property type="term" value="F:DNA binding"/>
    <property type="evidence" value="ECO:0007669"/>
    <property type="project" value="TreeGrafter"/>
</dbReference>
<dbReference type="AlphaFoldDB" id="A0A6S6TKS2"/>
<dbReference type="GO" id="GO:0003886">
    <property type="term" value="F:DNA (cytosine-5-)-methyltransferase activity"/>
    <property type="evidence" value="ECO:0007669"/>
    <property type="project" value="UniProtKB-EC"/>
</dbReference>
<dbReference type="GO" id="GO:0044027">
    <property type="term" value="P:negative regulation of gene expression via chromosomal CpG island methylation"/>
    <property type="evidence" value="ECO:0007669"/>
    <property type="project" value="TreeGrafter"/>
</dbReference>
<evidence type="ECO:0000313" key="9">
    <source>
        <dbReference type="EMBL" id="CAA6823521.1"/>
    </source>
</evidence>
<dbReference type="PROSITE" id="PS51679">
    <property type="entry name" value="SAM_MT_C5"/>
    <property type="match status" value="1"/>
</dbReference>
<dbReference type="Gene3D" id="3.90.120.10">
    <property type="entry name" value="DNA Methylase, subunit A, domain 2"/>
    <property type="match status" value="1"/>
</dbReference>
<keyword evidence="2 7" id="KW-0489">Methyltransferase</keyword>
<protein>
    <recommendedName>
        <fullName evidence="1">DNA (cytosine-5-)-methyltransferase</fullName>
        <ecNumber evidence="1">2.1.1.37</ecNumber>
    </recommendedName>
</protein>
<evidence type="ECO:0000256" key="3">
    <source>
        <dbReference type="ARBA" id="ARBA00022679"/>
    </source>
</evidence>
<dbReference type="SUPFAM" id="SSF53335">
    <property type="entry name" value="S-adenosyl-L-methionine-dependent methyltransferases"/>
    <property type="match status" value="1"/>
</dbReference>
<dbReference type="EMBL" id="CACVAS010000117">
    <property type="protein sequence ID" value="CAA6823521.1"/>
    <property type="molecule type" value="Genomic_DNA"/>
</dbReference>
<dbReference type="NCBIfam" id="TIGR00675">
    <property type="entry name" value="dcm"/>
    <property type="match status" value="1"/>
</dbReference>
<dbReference type="PRINTS" id="PR00105">
    <property type="entry name" value="C5METTRFRASE"/>
</dbReference>
<dbReference type="GO" id="GO:0032259">
    <property type="term" value="P:methylation"/>
    <property type="evidence" value="ECO:0007669"/>
    <property type="project" value="UniProtKB-KW"/>
</dbReference>
<keyword evidence="5" id="KW-0680">Restriction system</keyword>
<accession>A0A6S6TKS2</accession>
<evidence type="ECO:0000256" key="5">
    <source>
        <dbReference type="ARBA" id="ARBA00022747"/>
    </source>
</evidence>
<gene>
    <name evidence="9" type="ORF">HELGO_WM939</name>
</gene>
<organism evidence="9">
    <name type="scientific">uncultured Sulfurovum sp</name>
    <dbReference type="NCBI Taxonomy" id="269237"/>
    <lineage>
        <taxon>Bacteria</taxon>
        <taxon>Pseudomonadati</taxon>
        <taxon>Campylobacterota</taxon>
        <taxon>Epsilonproteobacteria</taxon>
        <taxon>Campylobacterales</taxon>
        <taxon>Sulfurovaceae</taxon>
        <taxon>Sulfurovum</taxon>
        <taxon>environmental samples</taxon>
    </lineage>
</organism>
<name>A0A6S6TKS2_9BACT</name>
<dbReference type="EC" id="2.1.1.37" evidence="1"/>
<dbReference type="Gene3D" id="3.40.50.150">
    <property type="entry name" value="Vaccinia Virus protein VP39"/>
    <property type="match status" value="1"/>
</dbReference>
<keyword evidence="3 7" id="KW-0808">Transferase</keyword>
<feature type="active site" evidence="7">
    <location>
        <position position="87"/>
    </location>
</feature>
<evidence type="ECO:0000256" key="4">
    <source>
        <dbReference type="ARBA" id="ARBA00022691"/>
    </source>
</evidence>
<evidence type="ECO:0000256" key="8">
    <source>
        <dbReference type="RuleBase" id="RU000416"/>
    </source>
</evidence>
<sequence>MKKSIKKGIVAIDLFAGAGGLSRGLQDAGIKILAGIDFDESAKKSYEYNNKAPFITKDIKLLKSDEILELLKGYEDYYFLLCGCAPCQAFSTRNSKQKEVDERRSLLLEFDRLIKETNPDFVFMENVPGIKKREPHVYETFVQTLKDKKYKHDADVVNTKHFEVPQERKRFVLFASKHNNITLPTHVLSNTEVLTVRDTIAHLPALKAGEEHSAIKNHKAINLIDLNIERLKQTPHDGGSRIDWKDEYLTAKCHKGKKGFGNSYGRLSWDKPAPTVTTRFYTYSSGRHGHPEQNRAMSFKEGALLQTFPADYVFFGTNGEKGKQIGNAVPPKMAYHFGRHFLKSVM</sequence>
<comment type="catalytic activity">
    <reaction evidence="6">
        <text>a 2'-deoxycytidine in DNA + S-adenosyl-L-methionine = a 5-methyl-2'-deoxycytidine in DNA + S-adenosyl-L-homocysteine + H(+)</text>
        <dbReference type="Rhea" id="RHEA:13681"/>
        <dbReference type="Rhea" id="RHEA-COMP:11369"/>
        <dbReference type="Rhea" id="RHEA-COMP:11370"/>
        <dbReference type="ChEBI" id="CHEBI:15378"/>
        <dbReference type="ChEBI" id="CHEBI:57856"/>
        <dbReference type="ChEBI" id="CHEBI:59789"/>
        <dbReference type="ChEBI" id="CHEBI:85452"/>
        <dbReference type="ChEBI" id="CHEBI:85454"/>
        <dbReference type="EC" id="2.1.1.37"/>
    </reaction>
</comment>
<evidence type="ECO:0000256" key="2">
    <source>
        <dbReference type="ARBA" id="ARBA00022603"/>
    </source>
</evidence>
<dbReference type="PANTHER" id="PTHR10629">
    <property type="entry name" value="CYTOSINE-SPECIFIC METHYLTRANSFERASE"/>
    <property type="match status" value="1"/>
</dbReference>
<evidence type="ECO:0000256" key="6">
    <source>
        <dbReference type="ARBA" id="ARBA00047422"/>
    </source>
</evidence>
<dbReference type="GO" id="GO:0009307">
    <property type="term" value="P:DNA restriction-modification system"/>
    <property type="evidence" value="ECO:0007669"/>
    <property type="project" value="UniProtKB-KW"/>
</dbReference>
<comment type="similarity">
    <text evidence="7 8">Belongs to the class I-like SAM-binding methyltransferase superfamily. C5-methyltransferase family.</text>
</comment>
<evidence type="ECO:0000256" key="7">
    <source>
        <dbReference type="PROSITE-ProRule" id="PRU01016"/>
    </source>
</evidence>
<proteinExistence type="inferred from homology"/>
<dbReference type="InterPro" id="IPR050390">
    <property type="entry name" value="C5-Methyltransferase"/>
</dbReference>
<dbReference type="Pfam" id="PF00145">
    <property type="entry name" value="DNA_methylase"/>
    <property type="match status" value="1"/>
</dbReference>
<reference evidence="9" key="1">
    <citation type="submission" date="2020-01" db="EMBL/GenBank/DDBJ databases">
        <authorList>
            <person name="Meier V. D."/>
            <person name="Meier V D."/>
        </authorList>
    </citation>
    <scope>NUCLEOTIDE SEQUENCE</scope>
    <source>
        <strain evidence="9">HLG_WM_MAG_01</strain>
    </source>
</reference>
<keyword evidence="4 7" id="KW-0949">S-adenosyl-L-methionine</keyword>
<dbReference type="PANTHER" id="PTHR10629:SF52">
    <property type="entry name" value="DNA (CYTOSINE-5)-METHYLTRANSFERASE 1"/>
    <property type="match status" value="1"/>
</dbReference>